<gene>
    <name evidence="1" type="ORF">HF295_08240</name>
</gene>
<evidence type="ECO:0000313" key="2">
    <source>
        <dbReference type="Proteomes" id="UP000512167"/>
    </source>
</evidence>
<dbReference type="AlphaFoldDB" id="A0A7L6N8G7"/>
<accession>A0A7L6N8G7</accession>
<reference evidence="1 2" key="1">
    <citation type="submission" date="2020-04" db="EMBL/GenBank/DDBJ databases">
        <authorList>
            <person name="Zheng R.K."/>
            <person name="Sun C.M."/>
        </authorList>
    </citation>
    <scope>NUCLEOTIDE SEQUENCE [LARGE SCALE GENOMIC DNA]</scope>
    <source>
        <strain evidence="2">zrk29</strain>
    </source>
</reference>
<dbReference type="RefSeq" id="WP_312031694.1">
    <property type="nucleotide sequence ID" value="NZ_CP051151.1"/>
</dbReference>
<protein>
    <submittedName>
        <fullName evidence="1">Uncharacterized protein</fullName>
    </submittedName>
</protein>
<proteinExistence type="predicted"/>
<dbReference type="KEGG" id="tbk:HF295_08240"/>
<keyword evidence="2" id="KW-1185">Reference proteome</keyword>
<organism evidence="1 2">
    <name type="scientific">Hujiaoplasma nucleasis</name>
    <dbReference type="NCBI Taxonomy" id="2725268"/>
    <lineage>
        <taxon>Bacteria</taxon>
        <taxon>Bacillati</taxon>
        <taxon>Mycoplasmatota</taxon>
        <taxon>Mollicutes</taxon>
        <taxon>Candidatus Izemoplasmatales</taxon>
        <taxon>Hujiaoplasmataceae</taxon>
        <taxon>Hujiaoplasma</taxon>
    </lineage>
</organism>
<sequence length="189" mass="23075">MTKSEKDLVLKEFNYLNTKYHFEQTTILNDFIRFGRNDDKLNIEFWYENYTYQMYIILIYISDSGFQHKIYFKSYLDLKGDKKEVEFTSTKTNFPNLVKRLANILRLSIEEILSKNDDDWDSLIKVHKNDLKLKREEIDKKRIVNQSNQLWNEKKYKEYCSLLEDTPYELSSLQISRIKYAKRKYRNNQ</sequence>
<name>A0A7L6N8G7_9MOLU</name>
<dbReference type="EMBL" id="CP051151">
    <property type="protein sequence ID" value="QLY40844.1"/>
    <property type="molecule type" value="Genomic_DNA"/>
</dbReference>
<evidence type="ECO:0000313" key="1">
    <source>
        <dbReference type="EMBL" id="QLY40844.1"/>
    </source>
</evidence>
<dbReference type="Proteomes" id="UP000512167">
    <property type="component" value="Chromosome"/>
</dbReference>